<sequence>MLLIEPNEEIVKTNMRNFEKKEAGHRYYIGVDLNYSPENLAPDDCASLGDDIYQHLECLSINGLKPTERSKWHMTIGWLENKSSEYSPIADETYKKILPHIAQIITQFQSLELEITSFSANWGRTALHADFEEKTGQLDIIRKQIKLMVEKVAPEVEFKTAWPHALVAQTSKPPVDITQITPLNTGKTYQISNMSFMYYDELTNKNIITDRFATALSNKSNKMFLGRFFQSEKLNMVNSSPQKLQNNEEGHGNALAKW</sequence>
<dbReference type="AlphaFoldDB" id="A0A2H5FR77"/>
<accession>A0A2H5FR77</accession>
<evidence type="ECO:0008006" key="3">
    <source>
        <dbReference type="Google" id="ProtNLM"/>
    </source>
</evidence>
<keyword evidence="2" id="KW-1185">Reference proteome</keyword>
<dbReference type="KEGG" id="lsh:CAB17_15435"/>
<reference evidence="1 2" key="1">
    <citation type="submission" date="2017-12" db="EMBL/GenBank/DDBJ databases">
        <title>Legionella sainthelensi LA01-117, whole genome sequence of a clinical isolate from New Zealand.</title>
        <authorList>
            <person name="Cree S.L."/>
            <person name="Slow S."/>
            <person name="Kennedy M.A."/>
            <person name="Murdoch D.R."/>
            <person name="Biggs P.J."/>
            <person name="Anderson T."/>
        </authorList>
    </citation>
    <scope>NUCLEOTIDE SEQUENCE [LARGE SCALE GENOMIC DNA]</scope>
    <source>
        <strain evidence="1 2">LA01-117</strain>
    </source>
</reference>
<evidence type="ECO:0000313" key="2">
    <source>
        <dbReference type="Proteomes" id="UP000234343"/>
    </source>
</evidence>
<dbReference type="EMBL" id="CP025491">
    <property type="protein sequence ID" value="AUH74013.1"/>
    <property type="molecule type" value="Genomic_DNA"/>
</dbReference>
<evidence type="ECO:0000313" key="1">
    <source>
        <dbReference type="EMBL" id="AUH74013.1"/>
    </source>
</evidence>
<protein>
    <recommendedName>
        <fullName evidence="3">DUF1868 domain-containing protein</fullName>
    </recommendedName>
</protein>
<gene>
    <name evidence="1" type="ORF">CAB17_15435</name>
</gene>
<organism evidence="1 2">
    <name type="scientific">Legionella sainthelensi</name>
    <dbReference type="NCBI Taxonomy" id="28087"/>
    <lineage>
        <taxon>Bacteria</taxon>
        <taxon>Pseudomonadati</taxon>
        <taxon>Pseudomonadota</taxon>
        <taxon>Gammaproteobacteria</taxon>
        <taxon>Legionellales</taxon>
        <taxon>Legionellaceae</taxon>
        <taxon>Legionella</taxon>
    </lineage>
</organism>
<name>A0A2H5FR77_9GAMM</name>
<proteinExistence type="predicted"/>
<dbReference type="Proteomes" id="UP000234343">
    <property type="component" value="Chromosome"/>
</dbReference>